<proteinExistence type="predicted"/>
<dbReference type="RefSeq" id="WP_301193207.1">
    <property type="nucleotide sequence ID" value="NZ_JAPDPJ010000153.1"/>
</dbReference>
<reference evidence="1" key="1">
    <citation type="submission" date="2022-10" db="EMBL/GenBank/DDBJ databases">
        <authorList>
            <person name="Yu W.X."/>
        </authorList>
    </citation>
    <scope>NUCLEOTIDE SEQUENCE</scope>
    <source>
        <strain evidence="1">AAT</strain>
    </source>
</reference>
<name>A0AAE3SHP9_9BACT</name>
<accession>A0AAE3SHP9</accession>
<protein>
    <submittedName>
        <fullName evidence="1">Uncharacterized protein</fullName>
    </submittedName>
</protein>
<comment type="caution">
    <text evidence="1">The sequence shown here is derived from an EMBL/GenBank/DDBJ whole genome shotgun (WGS) entry which is preliminary data.</text>
</comment>
<dbReference type="Proteomes" id="UP001209229">
    <property type="component" value="Unassembled WGS sequence"/>
</dbReference>
<dbReference type="EMBL" id="JAPDPJ010000153">
    <property type="protein sequence ID" value="MCW3789661.1"/>
    <property type="molecule type" value="Genomic_DNA"/>
</dbReference>
<gene>
    <name evidence="1" type="ORF">OM075_24590</name>
</gene>
<evidence type="ECO:0000313" key="1">
    <source>
        <dbReference type="EMBL" id="MCW3789661.1"/>
    </source>
</evidence>
<keyword evidence="2" id="KW-1185">Reference proteome</keyword>
<dbReference type="AlphaFoldDB" id="A0AAE3SHP9"/>
<sequence length="274" mass="32097">MKKGILIIIALYISVVTYGQSSEEILAEGKLLYRLEKASWNGTDDFLSRFPDKRNTVGGYLSYESDQHKIMTIFFSRENTDSLLVRYLFDSIPDSPIVIDTTSLKITQHEKDLITIRQDAIQRISNNSDHFFTFYENTSLNPIPLITDKEKRVFILTGPQVSDEVIIGNDYLLEYDKQNRLKNKIQIHKSLLKYPYKSDDPEKSLKSTYHSHVVSEYINSTDICTLLLYKDYVEWKQHYVLSKKFVSIFDMQKENLVIITRKAWNKIYKHQKGL</sequence>
<organism evidence="1 2">
    <name type="scientific">Plebeiibacterium sediminum</name>
    <dbReference type="NCBI Taxonomy" id="2992112"/>
    <lineage>
        <taxon>Bacteria</taxon>
        <taxon>Pseudomonadati</taxon>
        <taxon>Bacteroidota</taxon>
        <taxon>Bacteroidia</taxon>
        <taxon>Marinilabiliales</taxon>
        <taxon>Marinilabiliaceae</taxon>
        <taxon>Plebeiibacterium</taxon>
    </lineage>
</organism>
<evidence type="ECO:0000313" key="2">
    <source>
        <dbReference type="Proteomes" id="UP001209229"/>
    </source>
</evidence>